<comment type="subcellular location">
    <subcellularLocation>
        <location evidence="1">Cytoplasm</location>
        <location evidence="1">Cytoskeleton</location>
    </subcellularLocation>
</comment>
<evidence type="ECO:0000313" key="8">
    <source>
        <dbReference type="Proteomes" id="UP000235023"/>
    </source>
</evidence>
<keyword evidence="3" id="KW-0206">Cytoskeleton</keyword>
<accession>A0A2J5HN47</accession>
<keyword evidence="8" id="KW-1185">Reference proteome</keyword>
<evidence type="ECO:0000256" key="4">
    <source>
        <dbReference type="ARBA" id="ARBA00034706"/>
    </source>
</evidence>
<evidence type="ECO:0000313" key="7">
    <source>
        <dbReference type="EMBL" id="PLN78618.1"/>
    </source>
</evidence>
<comment type="similarity">
    <text evidence="4">Belongs to the dynactin subunits 5/6 family. Dynactin subunit 5 subfamily.</text>
</comment>
<dbReference type="Gene3D" id="2.160.10.10">
    <property type="entry name" value="Hexapeptide repeat proteins"/>
    <property type="match status" value="1"/>
</dbReference>
<dbReference type="CDD" id="cd03359">
    <property type="entry name" value="LbH_Dynactin_5"/>
    <property type="match status" value="1"/>
</dbReference>
<dbReference type="Pfam" id="PF21711">
    <property type="entry name" value="DCTN5"/>
    <property type="match status" value="2"/>
</dbReference>
<gene>
    <name evidence="7" type="ORF">BDW42DRAFT_202010</name>
</gene>
<evidence type="ECO:0000256" key="2">
    <source>
        <dbReference type="ARBA" id="ARBA00022490"/>
    </source>
</evidence>
<dbReference type="EMBL" id="KZ559573">
    <property type="protein sequence ID" value="PLN78618.1"/>
    <property type="molecule type" value="Genomic_DNA"/>
</dbReference>
<evidence type="ECO:0000256" key="1">
    <source>
        <dbReference type="ARBA" id="ARBA00004245"/>
    </source>
</evidence>
<feature type="compositionally biased region" description="Polar residues" evidence="6">
    <location>
        <begin position="23"/>
        <end position="32"/>
    </location>
</feature>
<evidence type="ECO:0000256" key="3">
    <source>
        <dbReference type="ARBA" id="ARBA00023212"/>
    </source>
</evidence>
<dbReference type="GO" id="GO:0005869">
    <property type="term" value="C:dynactin complex"/>
    <property type="evidence" value="ECO:0007669"/>
    <property type="project" value="TreeGrafter"/>
</dbReference>
<evidence type="ECO:0000256" key="6">
    <source>
        <dbReference type="SAM" id="MobiDB-lite"/>
    </source>
</evidence>
<dbReference type="PANTHER" id="PTHR46126:SF1">
    <property type="entry name" value="DYNACTIN SUBUNIT 5"/>
    <property type="match status" value="1"/>
</dbReference>
<organism evidence="7 8">
    <name type="scientific">Aspergillus taichungensis</name>
    <dbReference type="NCBI Taxonomy" id="482145"/>
    <lineage>
        <taxon>Eukaryota</taxon>
        <taxon>Fungi</taxon>
        <taxon>Dikarya</taxon>
        <taxon>Ascomycota</taxon>
        <taxon>Pezizomycotina</taxon>
        <taxon>Eurotiomycetes</taxon>
        <taxon>Eurotiomycetidae</taxon>
        <taxon>Eurotiales</taxon>
        <taxon>Aspergillaceae</taxon>
        <taxon>Aspergillus</taxon>
        <taxon>Aspergillus subgen. Circumdati</taxon>
    </lineage>
</organism>
<feature type="region of interest" description="Disordered" evidence="6">
    <location>
        <begin position="23"/>
        <end position="42"/>
    </location>
</feature>
<dbReference type="InterPro" id="IPR011004">
    <property type="entry name" value="Trimer_LpxA-like_sf"/>
</dbReference>
<dbReference type="SUPFAM" id="SSF51161">
    <property type="entry name" value="Trimeric LpxA-like enzymes"/>
    <property type="match status" value="1"/>
</dbReference>
<feature type="region of interest" description="Disordered" evidence="6">
    <location>
        <begin position="87"/>
        <end position="107"/>
    </location>
</feature>
<dbReference type="AlphaFoldDB" id="A0A2J5HN47"/>
<dbReference type="Proteomes" id="UP000235023">
    <property type="component" value="Unassembled WGS sequence"/>
</dbReference>
<proteinExistence type="inferred from homology"/>
<dbReference type="PANTHER" id="PTHR46126">
    <property type="entry name" value="DYNACTIN SUBUNIT 5"/>
    <property type="match status" value="1"/>
</dbReference>
<dbReference type="OrthoDB" id="417208at2759"/>
<sequence length="240" mass="25537">MPPPWNDLQMSGHHRNCIDQQEAFNRPNQHSNKMPPKAVKGEYIETDTGNKISRRSMIHGTQHIILGGKTVIQAEAVIRGDLYRASSSSSSSSSAPDGQASSSSSSAHAPSVAISVGRYSYISKQAILRPPSRLHRGVLSFFPLKIGDHVFVGERAVVEAATVGNHVHIGRDVVIGSMAILKDFAYVLDGAIVAPGMVVPSWCVVGGAPARIVGEVGEGYGVEGAEGGMARERYRLVGRG</sequence>
<dbReference type="InterPro" id="IPR047125">
    <property type="entry name" value="DCTN5"/>
</dbReference>
<reference evidence="8" key="1">
    <citation type="submission" date="2017-12" db="EMBL/GenBank/DDBJ databases">
        <authorList>
            <consortium name="DOE Joint Genome Institute"/>
            <person name="Mondo S.J."/>
            <person name="Kjaerbolling I."/>
            <person name="Vesth T.C."/>
            <person name="Frisvad J.C."/>
            <person name="Nybo J.L."/>
            <person name="Theobald S."/>
            <person name="Kuo A."/>
            <person name="Bowyer P."/>
            <person name="Matsuda Y."/>
            <person name="Lyhne E.K."/>
            <person name="Kogle M.E."/>
            <person name="Clum A."/>
            <person name="Lipzen A."/>
            <person name="Salamov A."/>
            <person name="Ngan C.Y."/>
            <person name="Daum C."/>
            <person name="Chiniquy J."/>
            <person name="Barry K."/>
            <person name="LaButti K."/>
            <person name="Haridas S."/>
            <person name="Simmons B.A."/>
            <person name="Magnuson J.K."/>
            <person name="Mortensen U.H."/>
            <person name="Larsen T.O."/>
            <person name="Grigoriev I.V."/>
            <person name="Baker S.E."/>
            <person name="Andersen M.R."/>
            <person name="Nordberg H.P."/>
            <person name="Cantor M.N."/>
            <person name="Hua S.X."/>
        </authorList>
    </citation>
    <scope>NUCLEOTIDE SEQUENCE [LARGE SCALE GENOMIC DNA]</scope>
    <source>
        <strain evidence="8">IBT 19404</strain>
    </source>
</reference>
<name>A0A2J5HN47_9EURO</name>
<evidence type="ECO:0000256" key="5">
    <source>
        <dbReference type="ARBA" id="ARBA00034865"/>
    </source>
</evidence>
<keyword evidence="2" id="KW-0963">Cytoplasm</keyword>
<protein>
    <recommendedName>
        <fullName evidence="5">Dynactin subunit 5</fullName>
    </recommendedName>
</protein>